<accession>A0A7X0CFT8</accession>
<evidence type="ECO:0000259" key="5">
    <source>
        <dbReference type="Pfam" id="PF13296"/>
    </source>
</evidence>
<dbReference type="InterPro" id="IPR017847">
    <property type="entry name" value="T6SS_RhsGE_Vgr_subset"/>
</dbReference>
<keyword evidence="7" id="KW-1185">Reference proteome</keyword>
<dbReference type="Gene3D" id="4.10.220.110">
    <property type="match status" value="1"/>
</dbReference>
<comment type="caution">
    <text evidence="6">The sequence shown here is derived from an EMBL/GenBank/DDBJ whole genome shotgun (WGS) entry which is preliminary data.</text>
</comment>
<dbReference type="Gene3D" id="2.40.50.230">
    <property type="entry name" value="Gp5 N-terminal domain"/>
    <property type="match status" value="1"/>
</dbReference>
<evidence type="ECO:0000256" key="1">
    <source>
        <dbReference type="ARBA" id="ARBA00005558"/>
    </source>
</evidence>
<dbReference type="Proteomes" id="UP000540787">
    <property type="component" value="Unassembled WGS sequence"/>
</dbReference>
<sequence length="922" mass="102166">MGESQTIAAGAALSAFRGNSQHNRLMRLDFPFEDGPPAILLPNKLVAREEISRGFRFEVDVLSDDPRIPLKMLMGRLVTISLVRQDGSLRYFNGYITQLSFLRADGGFAFYRMVLEPWLAFARLRKDNVSFHGKSVQQITEETLKHYRQADWHMHVFEEDPPLTVANQYNETDYNHLHRRWEARGMHYWYEHRFDGHKLMLSDKSFHNEPIDATSYDDVDVIAFHDKSGSLEDDGIHLWSASRRLGSGTTTLASVDYKNPGAQHATGYSANRQGDIFAYEVYEDSGAYGFRMRSDGERLATQRMVEQDKDTQTFDATSNARSVQPGRTFKLGGHFSAEPRSMDYDPEPRRSIGDRSYLILSVEHEATNNYQAGAGAPSHYENRFTCINRDIRWRPGRDFNSEPGAYMGLHTATVVGPAGADIHTDGFGRVKLQFHWDRLGQHDENSSPWIRVLSPAAGKEFGHIRLPRVGEEVAVVYPNGTIDHPLILGALYNGTHMPPWALPAQSALAGLRSRELGGGARGNHLVLDDTKEMIQAQLKSDHQCSQLSLGHITRIEDNAGRKDARGEGWELRTDGHGVARAAKGLLITTEARQAARGAIKDMDETVKRLDAAHKLHDAQATAAMEGMAQESGQQDIIADALGAQNDVVRGAGKEFPELAQPHLVLASPAGIETTTAQSTHIASAQHTAMTAGRSVSIATGESLFASIRQTLRLFVHKAGMKLIAASGKITVQAHDDDIQVIANKVLSLISQSDWVDIKGRKGVRLHGTECMVEITDRLQIFAPKPALFHGNLETLPPQNRPHPSTEHKINIAEPTTPEDPKQLVFTLLTHSKNGRPFANVPYSLLKNGTKVEDGITDDLGQIAVEHKTGTRDYQVELPNGEIYDLSALPEFAPPQAPEYLEQSLSNKGARALDGSTDSRKHL</sequence>
<gene>
    <name evidence="6" type="ORF">HD842_003615</name>
</gene>
<protein>
    <submittedName>
        <fullName evidence="6">Type VI secretion system secreted protein VgrG</fullName>
    </submittedName>
</protein>
<dbReference type="InterPro" id="IPR006533">
    <property type="entry name" value="T6SS_Vgr_RhsGE"/>
</dbReference>
<dbReference type="Pfam" id="PF10106">
    <property type="entry name" value="DUF2345"/>
    <property type="match status" value="1"/>
</dbReference>
<feature type="domain" description="DUF2345" evidence="4">
    <location>
        <begin position="652"/>
        <end position="776"/>
    </location>
</feature>
<dbReference type="InterPro" id="IPR006531">
    <property type="entry name" value="Gp5/Vgr_OB"/>
</dbReference>
<dbReference type="NCBIfam" id="TIGR01646">
    <property type="entry name" value="vgr_GE"/>
    <property type="match status" value="1"/>
</dbReference>
<dbReference type="SUPFAM" id="SSF69255">
    <property type="entry name" value="gp5 N-terminal domain-like"/>
    <property type="match status" value="1"/>
</dbReference>
<reference evidence="6 7" key="1">
    <citation type="submission" date="2020-08" db="EMBL/GenBank/DDBJ databases">
        <title>The Agave Microbiome: Exploring the role of microbial communities in plant adaptations to desert environments.</title>
        <authorList>
            <person name="Partida-Martinez L.P."/>
        </authorList>
    </citation>
    <scope>NUCLEOTIDE SEQUENCE [LARGE SCALE GENOMIC DNA]</scope>
    <source>
        <strain evidence="6 7">AT3.2</strain>
    </source>
</reference>
<dbReference type="InterPro" id="IPR028244">
    <property type="entry name" value="T6SS_Rhs_Vgr_dom"/>
</dbReference>
<feature type="domain" description="Gp5/Type VI secretion system Vgr protein OB-fold" evidence="3">
    <location>
        <begin position="423"/>
        <end position="492"/>
    </location>
</feature>
<dbReference type="SUPFAM" id="SSF69279">
    <property type="entry name" value="Phage tail proteins"/>
    <property type="match status" value="2"/>
</dbReference>
<evidence type="ECO:0000313" key="7">
    <source>
        <dbReference type="Proteomes" id="UP000540787"/>
    </source>
</evidence>
<feature type="region of interest" description="Disordered" evidence="2">
    <location>
        <begin position="307"/>
        <end position="348"/>
    </location>
</feature>
<dbReference type="SUPFAM" id="SSF69349">
    <property type="entry name" value="Phage fibre proteins"/>
    <property type="match status" value="1"/>
</dbReference>
<dbReference type="InterPro" id="IPR037026">
    <property type="entry name" value="Vgr_OB-fold_dom_sf"/>
</dbReference>
<evidence type="ECO:0000313" key="6">
    <source>
        <dbReference type="EMBL" id="MBB6135448.1"/>
    </source>
</evidence>
<dbReference type="Pfam" id="PF04717">
    <property type="entry name" value="Phage_base_V"/>
    <property type="match status" value="1"/>
</dbReference>
<feature type="compositionally biased region" description="Polar residues" evidence="2">
    <location>
        <begin position="313"/>
        <end position="322"/>
    </location>
</feature>
<dbReference type="EMBL" id="JACHBX010000004">
    <property type="protein sequence ID" value="MBB6135448.1"/>
    <property type="molecule type" value="Genomic_DNA"/>
</dbReference>
<dbReference type="Gene3D" id="3.55.50.10">
    <property type="entry name" value="Baseplate protein-like domains"/>
    <property type="match status" value="1"/>
</dbReference>
<comment type="similarity">
    <text evidence="1">Belongs to the VgrG protein family.</text>
</comment>
<dbReference type="InterPro" id="IPR018769">
    <property type="entry name" value="VgrG2_DUF2345"/>
</dbReference>
<evidence type="ECO:0000256" key="2">
    <source>
        <dbReference type="SAM" id="MobiDB-lite"/>
    </source>
</evidence>
<organism evidence="6 7">
    <name type="scientific">Massilia aurea</name>
    <dbReference type="NCBI Taxonomy" id="373040"/>
    <lineage>
        <taxon>Bacteria</taxon>
        <taxon>Pseudomonadati</taxon>
        <taxon>Pseudomonadota</taxon>
        <taxon>Betaproteobacteria</taxon>
        <taxon>Burkholderiales</taxon>
        <taxon>Oxalobacteraceae</taxon>
        <taxon>Telluria group</taxon>
        <taxon>Massilia</taxon>
    </lineage>
</organism>
<evidence type="ECO:0000259" key="3">
    <source>
        <dbReference type="Pfam" id="PF04717"/>
    </source>
</evidence>
<dbReference type="AlphaFoldDB" id="A0A7X0CFT8"/>
<proteinExistence type="inferred from homology"/>
<dbReference type="Pfam" id="PF05954">
    <property type="entry name" value="Phage_GPD"/>
    <property type="match status" value="1"/>
</dbReference>
<feature type="region of interest" description="Disordered" evidence="2">
    <location>
        <begin position="898"/>
        <end position="922"/>
    </location>
</feature>
<evidence type="ECO:0000259" key="4">
    <source>
        <dbReference type="Pfam" id="PF10106"/>
    </source>
</evidence>
<dbReference type="NCBIfam" id="TIGR03361">
    <property type="entry name" value="VI_Rhs_Vgr"/>
    <property type="match status" value="1"/>
</dbReference>
<dbReference type="RefSeq" id="WP_183556121.1">
    <property type="nucleotide sequence ID" value="NZ_JACHBX010000004.1"/>
</dbReference>
<name>A0A7X0CFT8_9BURK</name>
<dbReference type="Pfam" id="PF13296">
    <property type="entry name" value="T6SS_Vgr"/>
    <property type="match status" value="1"/>
</dbReference>
<dbReference type="Gene3D" id="2.30.110.50">
    <property type="match status" value="1"/>
</dbReference>
<feature type="domain" description="Putative type VI secretion system Rhs element associated Vgr" evidence="5">
    <location>
        <begin position="517"/>
        <end position="621"/>
    </location>
</feature>